<evidence type="ECO:0000313" key="3">
    <source>
        <dbReference type="Proteomes" id="UP001194746"/>
    </source>
</evidence>
<dbReference type="GO" id="GO:0000460">
    <property type="term" value="P:maturation of 5.8S rRNA"/>
    <property type="evidence" value="ECO:0007669"/>
    <property type="project" value="TreeGrafter"/>
</dbReference>
<dbReference type="AlphaFoldDB" id="A0AAD4CXT2"/>
<dbReference type="PANTHER" id="PTHR15002:SF0">
    <property type="entry name" value="RIBOSOMAL BIOGENESIS PROTEIN LAS1L"/>
    <property type="match status" value="1"/>
</dbReference>
<dbReference type="EMBL" id="VCAU01000003">
    <property type="protein sequence ID" value="KAF9894487.1"/>
    <property type="molecule type" value="Genomic_DNA"/>
</dbReference>
<dbReference type="GO" id="GO:0030687">
    <property type="term" value="C:preribosome, large subunit precursor"/>
    <property type="evidence" value="ECO:0007669"/>
    <property type="project" value="TreeGrafter"/>
</dbReference>
<comment type="caution">
    <text evidence="2">The sequence shown here is derived from an EMBL/GenBank/DDBJ whole genome shotgun (WGS) entry which is preliminary data.</text>
</comment>
<dbReference type="GO" id="GO:0090730">
    <property type="term" value="C:Las1 complex"/>
    <property type="evidence" value="ECO:0007669"/>
    <property type="project" value="InterPro"/>
</dbReference>
<name>A0AAD4CXT2_ASPNN</name>
<evidence type="ECO:0000256" key="1">
    <source>
        <dbReference type="SAM" id="MobiDB-lite"/>
    </source>
</evidence>
<organism evidence="2 3">
    <name type="scientific">Aspergillus nanangensis</name>
    <dbReference type="NCBI Taxonomy" id="2582783"/>
    <lineage>
        <taxon>Eukaryota</taxon>
        <taxon>Fungi</taxon>
        <taxon>Dikarya</taxon>
        <taxon>Ascomycota</taxon>
        <taxon>Pezizomycotina</taxon>
        <taxon>Eurotiomycetes</taxon>
        <taxon>Eurotiomycetidae</taxon>
        <taxon>Eurotiales</taxon>
        <taxon>Aspergillaceae</taxon>
        <taxon>Aspergillus</taxon>
        <taxon>Aspergillus subgen. Circumdati</taxon>
    </lineage>
</organism>
<gene>
    <name evidence="2" type="primary">LAS1</name>
    <name evidence="2" type="ORF">FE257_006370</name>
</gene>
<accession>A0AAD4CXT2</accession>
<dbReference type="GO" id="GO:0000470">
    <property type="term" value="P:maturation of LSU-rRNA"/>
    <property type="evidence" value="ECO:0007669"/>
    <property type="project" value="TreeGrafter"/>
</dbReference>
<keyword evidence="3" id="KW-1185">Reference proteome</keyword>
<dbReference type="Proteomes" id="UP001194746">
    <property type="component" value="Unassembled WGS sequence"/>
</dbReference>
<dbReference type="PANTHER" id="PTHR15002">
    <property type="entry name" value="RIBOSOMAL BIOGENESIS PROTEIN LAS1L"/>
    <property type="match status" value="1"/>
</dbReference>
<evidence type="ECO:0000313" key="2">
    <source>
        <dbReference type="EMBL" id="KAF9894487.1"/>
    </source>
</evidence>
<sequence>MAKVIFTPWKEHSQLLAVRNQFYPPAAYDGPDMRSMACATVSVWKIRGNLPHAVEATALLTDAILHDDAEKNSIFSIRATYSAAFCRFVTGLVDSKLHGQRKTMFQRAVDLGLPASFVELRHEATHRELPSLTVLRNSTQRSLEWLWDYYWAKTDAAAILAPSEALLLDDGETALNDVDGDGLESIKAMVKASLGQIDDEGGESTTTTTTMTEPPRKKRRVLQQLSSVATQFVAVCRTSGKGSIAISKVLVENEVLVPASRVMGTSLNGEFAKWDRFLQTIVDGCPGFLTALVEEMVDVLAFRGSSDGKIGARCEGIYLWLDHIIASPEWQSRRQLLSTAYVRSVCQEKPNPWTTLVKTTLCKVDLEVPRTPVDGAGNQADKSENGSEDATTIGQSTTEDLRELEKFGWNIVDTWDSRPLGVV</sequence>
<reference evidence="2" key="1">
    <citation type="journal article" date="2019" name="Beilstein J. Org. Chem.">
        <title>Nanangenines: drimane sesquiterpenoids as the dominant metabolite cohort of a novel Australian fungus, Aspergillus nanangensis.</title>
        <authorList>
            <person name="Lacey H.J."/>
            <person name="Gilchrist C.L.M."/>
            <person name="Crombie A."/>
            <person name="Kalaitzis J.A."/>
            <person name="Vuong D."/>
            <person name="Rutledge P.J."/>
            <person name="Turner P."/>
            <person name="Pitt J.I."/>
            <person name="Lacey E."/>
            <person name="Chooi Y.H."/>
            <person name="Piggott A.M."/>
        </authorList>
    </citation>
    <scope>NUCLEOTIDE SEQUENCE</scope>
    <source>
        <strain evidence="2">MST-FP2251</strain>
    </source>
</reference>
<dbReference type="InterPro" id="IPR007174">
    <property type="entry name" value="Las1"/>
</dbReference>
<protein>
    <submittedName>
        <fullName evidence="2">rRNA-processing protein las1</fullName>
    </submittedName>
</protein>
<reference evidence="2" key="2">
    <citation type="submission" date="2020-02" db="EMBL/GenBank/DDBJ databases">
        <authorList>
            <person name="Gilchrist C.L.M."/>
            <person name="Chooi Y.-H."/>
        </authorList>
    </citation>
    <scope>NUCLEOTIDE SEQUENCE</scope>
    <source>
        <strain evidence="2">MST-FP2251</strain>
    </source>
</reference>
<dbReference type="Pfam" id="PF04031">
    <property type="entry name" value="Las1"/>
    <property type="match status" value="1"/>
</dbReference>
<dbReference type="GO" id="GO:0004519">
    <property type="term" value="F:endonuclease activity"/>
    <property type="evidence" value="ECO:0007669"/>
    <property type="project" value="InterPro"/>
</dbReference>
<feature type="region of interest" description="Disordered" evidence="1">
    <location>
        <begin position="372"/>
        <end position="395"/>
    </location>
</feature>
<proteinExistence type="predicted"/>